<dbReference type="KEGG" id="kmn:HW532_00605"/>
<gene>
    <name evidence="5" type="ORF">HW532_00605</name>
</gene>
<proteinExistence type="inferred from homology"/>
<dbReference type="Gene3D" id="3.30.2180.10">
    <property type="entry name" value="ATP12-like"/>
    <property type="match status" value="1"/>
</dbReference>
<keyword evidence="6" id="KW-1185">Reference proteome</keyword>
<dbReference type="InterPro" id="IPR011419">
    <property type="entry name" value="ATP12_ATP_synth-F1-assembly"/>
</dbReference>
<evidence type="ECO:0000256" key="3">
    <source>
        <dbReference type="ARBA" id="ARBA00023186"/>
    </source>
</evidence>
<keyword evidence="2" id="KW-0809">Transit peptide</keyword>
<protein>
    <submittedName>
        <fullName evidence="5">ATPase</fullName>
    </submittedName>
</protein>
<dbReference type="Proteomes" id="UP000593594">
    <property type="component" value="Chromosome"/>
</dbReference>
<evidence type="ECO:0000256" key="1">
    <source>
        <dbReference type="ARBA" id="ARBA00008231"/>
    </source>
</evidence>
<organism evidence="5 6">
    <name type="scientific">Kaustia mangrovi</name>
    <dbReference type="NCBI Taxonomy" id="2593653"/>
    <lineage>
        <taxon>Bacteria</taxon>
        <taxon>Pseudomonadati</taxon>
        <taxon>Pseudomonadota</taxon>
        <taxon>Alphaproteobacteria</taxon>
        <taxon>Hyphomicrobiales</taxon>
        <taxon>Parvibaculaceae</taxon>
        <taxon>Kaustia</taxon>
    </lineage>
</organism>
<dbReference type="AlphaFoldDB" id="A0A7S8HAA6"/>
<sequence length="262" mass="28347">MGRRSGRMSGLPENGPDLNRLARDRFERPLPKRFYKTVAVEEGEGGYRLTLDGRPVRTPLKNRLDMPSRALADAVAGEWDAQGETIDPAAMPLTRLANTALDRVAPDPGRIVGEIADYAGTDLLCYRADAPDGLVERQNAVWDPLLSWGARAIGARFVATVGIVHQPQPDASLQAVRDHLMARDAFTLTSIHNATTLTGSAIVALALEAGEIAPDEAWAAAHVDEDWQIGLWGRDAEAEARRAARQVEFDAAARLLALLAEG</sequence>
<name>A0A7S8HAA6_9HYPH</name>
<dbReference type="SUPFAM" id="SSF160909">
    <property type="entry name" value="ATP12-like"/>
    <property type="match status" value="1"/>
</dbReference>
<feature type="region of interest" description="Disordered" evidence="4">
    <location>
        <begin position="1"/>
        <end position="23"/>
    </location>
</feature>
<dbReference type="InterPro" id="IPR042272">
    <property type="entry name" value="ATP12_ATP_synth-F1-assembly_N"/>
</dbReference>
<dbReference type="GO" id="GO:0043461">
    <property type="term" value="P:proton-transporting ATP synthase complex assembly"/>
    <property type="evidence" value="ECO:0007669"/>
    <property type="project" value="InterPro"/>
</dbReference>
<evidence type="ECO:0000256" key="2">
    <source>
        <dbReference type="ARBA" id="ARBA00022946"/>
    </source>
</evidence>
<comment type="similarity">
    <text evidence="1">Belongs to the ATP12 family.</text>
</comment>
<reference evidence="5 6" key="1">
    <citation type="submission" date="2020-06" db="EMBL/GenBank/DDBJ databases">
        <title>Genome sequence of 2 isolates from Red Sea Mangroves.</title>
        <authorList>
            <person name="Sefrji F."/>
            <person name="Michoud G."/>
            <person name="Merlino G."/>
            <person name="Daffonchio D."/>
        </authorList>
    </citation>
    <scope>NUCLEOTIDE SEQUENCE [LARGE SCALE GENOMIC DNA]</scope>
    <source>
        <strain evidence="5 6">R1DC25</strain>
    </source>
</reference>
<evidence type="ECO:0000256" key="4">
    <source>
        <dbReference type="SAM" id="MobiDB-lite"/>
    </source>
</evidence>
<dbReference type="Gene3D" id="1.10.3580.10">
    <property type="entry name" value="ATP12 ATPase"/>
    <property type="match status" value="1"/>
</dbReference>
<dbReference type="PANTHER" id="PTHR21013:SF10">
    <property type="entry name" value="ATP SYNTHASE MITOCHONDRIAL F1 COMPLEX ASSEMBLY FACTOR 2"/>
    <property type="match status" value="1"/>
</dbReference>
<accession>A0A7S8HAA6</accession>
<dbReference type="Pfam" id="PF07542">
    <property type="entry name" value="ATP12"/>
    <property type="match status" value="1"/>
</dbReference>
<evidence type="ECO:0000313" key="6">
    <source>
        <dbReference type="Proteomes" id="UP000593594"/>
    </source>
</evidence>
<dbReference type="InterPro" id="IPR023335">
    <property type="entry name" value="ATP12_ortho_dom_sf"/>
</dbReference>
<evidence type="ECO:0000313" key="5">
    <source>
        <dbReference type="EMBL" id="QPC41370.1"/>
    </source>
</evidence>
<dbReference type="PANTHER" id="PTHR21013">
    <property type="entry name" value="ATP SYNTHASE MITOCHONDRIAL F1 COMPLEX ASSEMBLY FACTOR 2/ATP12 PROTEIN, MITOCHONDRIAL PRECURSOR"/>
    <property type="match status" value="1"/>
</dbReference>
<dbReference type="EMBL" id="CP058214">
    <property type="protein sequence ID" value="QPC41370.1"/>
    <property type="molecule type" value="Genomic_DNA"/>
</dbReference>
<keyword evidence="3" id="KW-0143">Chaperone</keyword>